<dbReference type="eggNOG" id="ENOG503017X">
    <property type="taxonomic scope" value="Bacteria"/>
</dbReference>
<dbReference type="HOGENOM" id="CLU_1203477_0_0_9"/>
<organism evidence="1 2">
    <name type="scientific">Halothermothrix orenii (strain H 168 / OCM 544 / DSM 9562)</name>
    <dbReference type="NCBI Taxonomy" id="373903"/>
    <lineage>
        <taxon>Bacteria</taxon>
        <taxon>Bacillati</taxon>
        <taxon>Bacillota</taxon>
        <taxon>Clostridia</taxon>
        <taxon>Halanaerobiales</taxon>
        <taxon>Halothermotrichaceae</taxon>
        <taxon>Halothermothrix</taxon>
    </lineage>
</organism>
<dbReference type="Proteomes" id="UP000000719">
    <property type="component" value="Chromosome"/>
</dbReference>
<evidence type="ECO:0000313" key="1">
    <source>
        <dbReference type="EMBL" id="ACL70391.1"/>
    </source>
</evidence>
<dbReference type="Pfam" id="PF11209">
    <property type="entry name" value="LmeA"/>
    <property type="match status" value="1"/>
</dbReference>
<sequence>MRRRGYFLETLIFLLVLLVVTQVFLPGLAEKKIKEAFKQRVDGVESLRVNLGAFPALKLVIKRADWVEVRGTNLIVNNLPVTSFKSYIEDVRVTDGEIRGSNTDLNIKITEEDINKFIQKNYPSLNNFTIKLLPGQVFMSGKVGFINIKLTGKFQVAKVNRVSFVPTGIQIEELQLSSEAIAEVINDKEFSFDFRGLGLPVKVEEVLIKSGEVEINGGKSVRKAVSSWKD</sequence>
<keyword evidence="2" id="KW-1185">Reference proteome</keyword>
<dbReference type="RefSeq" id="WP_012636574.1">
    <property type="nucleotide sequence ID" value="NC_011899.1"/>
</dbReference>
<reference evidence="1 2" key="1">
    <citation type="journal article" date="2009" name="PLoS ONE">
        <title>Genome analysis of the anaerobic thermohalophilic bacterium Halothermothrix orenii.</title>
        <authorList>
            <person name="Mavromatis K."/>
            <person name="Ivanova N."/>
            <person name="Anderson I."/>
            <person name="Lykidis A."/>
            <person name="Hooper S.D."/>
            <person name="Sun H."/>
            <person name="Kunin V."/>
            <person name="Lapidus A."/>
            <person name="Hugenholtz P."/>
            <person name="Patel B."/>
            <person name="Kyrpides N.C."/>
        </authorList>
    </citation>
    <scope>NUCLEOTIDE SEQUENCE [LARGE SCALE GENOMIC DNA]</scope>
    <source>
        <strain evidence="2">H 168 / OCM 544 / DSM 9562</strain>
    </source>
</reference>
<dbReference type="KEGG" id="hor:Hore_16420"/>
<gene>
    <name evidence="1" type="ordered locus">Hore_16420</name>
</gene>
<proteinExistence type="predicted"/>
<evidence type="ECO:0008006" key="3">
    <source>
        <dbReference type="Google" id="ProtNLM"/>
    </source>
</evidence>
<name>B8CYM2_HALOH</name>
<evidence type="ECO:0000313" key="2">
    <source>
        <dbReference type="Proteomes" id="UP000000719"/>
    </source>
</evidence>
<dbReference type="AlphaFoldDB" id="B8CYM2"/>
<protein>
    <recommendedName>
        <fullName evidence="3">DUF2993 domain-containing protein</fullName>
    </recommendedName>
</protein>
<dbReference type="EMBL" id="CP001098">
    <property type="protein sequence ID" value="ACL70391.1"/>
    <property type="molecule type" value="Genomic_DNA"/>
</dbReference>
<dbReference type="InterPro" id="IPR021373">
    <property type="entry name" value="DUF2993"/>
</dbReference>
<accession>B8CYM2</accession>
<dbReference type="STRING" id="373903.Hore_16420"/>